<keyword evidence="2" id="KW-0732">Signal</keyword>
<sequence>MGFPTVFTLTLISSSIILLLLAGPANGTNFRINLASTLDPEVAWPWPFNDTKANYTTVKVDSAETSDKLLYFVGISLIGQSEEEVKKLDSIRCINTPHLLESFVTLMPNEITPIHVYFKSPSEVTLGSNNESIQLTSSLVNKTYGNARSVPLKAGGETFVLQVMRELAEPGKMDIFILSRSKTIQLERAILAPLTTELSDNYNLHLTYEPCDHDTSKDNNQPTNPPINGGNNQPTNLPTSNDNNQPTNPPTSKNNNQPTNPPEQSTAPPRVEQSTVAPPKTAESSNGYKLQPTSVLIILSISRFL</sequence>
<organism evidence="3 4">
    <name type="scientific">Orchesella cincta</name>
    <name type="common">Springtail</name>
    <name type="synonym">Podura cincta</name>
    <dbReference type="NCBI Taxonomy" id="48709"/>
    <lineage>
        <taxon>Eukaryota</taxon>
        <taxon>Metazoa</taxon>
        <taxon>Ecdysozoa</taxon>
        <taxon>Arthropoda</taxon>
        <taxon>Hexapoda</taxon>
        <taxon>Collembola</taxon>
        <taxon>Entomobryomorpha</taxon>
        <taxon>Entomobryoidea</taxon>
        <taxon>Orchesellidae</taxon>
        <taxon>Orchesellinae</taxon>
        <taxon>Orchesella</taxon>
    </lineage>
</organism>
<comment type="caution">
    <text evidence="3">The sequence shown here is derived from an EMBL/GenBank/DDBJ whole genome shotgun (WGS) entry which is preliminary data.</text>
</comment>
<evidence type="ECO:0000256" key="2">
    <source>
        <dbReference type="SAM" id="SignalP"/>
    </source>
</evidence>
<proteinExistence type="predicted"/>
<feature type="compositionally biased region" description="Polar residues" evidence="1">
    <location>
        <begin position="229"/>
        <end position="287"/>
    </location>
</feature>
<accession>A0A1D2MZW2</accession>
<evidence type="ECO:0000256" key="1">
    <source>
        <dbReference type="SAM" id="MobiDB-lite"/>
    </source>
</evidence>
<dbReference type="EMBL" id="LJIJ01000374">
    <property type="protein sequence ID" value="ODM98195.1"/>
    <property type="molecule type" value="Genomic_DNA"/>
</dbReference>
<dbReference type="AlphaFoldDB" id="A0A1D2MZW2"/>
<protein>
    <submittedName>
        <fullName evidence="3">Hemoglobin and hemoglobin-haptoglobin-binding protein A</fullName>
    </submittedName>
</protein>
<evidence type="ECO:0000313" key="3">
    <source>
        <dbReference type="EMBL" id="ODM98195.1"/>
    </source>
</evidence>
<evidence type="ECO:0000313" key="4">
    <source>
        <dbReference type="Proteomes" id="UP000094527"/>
    </source>
</evidence>
<gene>
    <name evidence="3" type="ORF">Ocin01_08483</name>
</gene>
<reference evidence="3 4" key="1">
    <citation type="journal article" date="2016" name="Genome Biol. Evol.">
        <title>Gene Family Evolution Reflects Adaptation to Soil Environmental Stressors in the Genome of the Collembolan Orchesella cincta.</title>
        <authorList>
            <person name="Faddeeva-Vakhrusheva A."/>
            <person name="Derks M.F."/>
            <person name="Anvar S.Y."/>
            <person name="Agamennone V."/>
            <person name="Suring W."/>
            <person name="Smit S."/>
            <person name="van Straalen N.M."/>
            <person name="Roelofs D."/>
        </authorList>
    </citation>
    <scope>NUCLEOTIDE SEQUENCE [LARGE SCALE GENOMIC DNA]</scope>
    <source>
        <tissue evidence="3">Mixed pool</tissue>
    </source>
</reference>
<keyword evidence="4" id="KW-1185">Reference proteome</keyword>
<feature type="region of interest" description="Disordered" evidence="1">
    <location>
        <begin position="209"/>
        <end position="287"/>
    </location>
</feature>
<dbReference type="Proteomes" id="UP000094527">
    <property type="component" value="Unassembled WGS sequence"/>
</dbReference>
<feature type="signal peptide" evidence="2">
    <location>
        <begin position="1"/>
        <end position="27"/>
    </location>
</feature>
<name>A0A1D2MZW2_ORCCI</name>
<feature type="chain" id="PRO_5008904782" evidence="2">
    <location>
        <begin position="28"/>
        <end position="305"/>
    </location>
</feature>